<dbReference type="AlphaFoldDB" id="G6EK45"/>
<dbReference type="RefSeq" id="WP_007015623.1">
    <property type="nucleotide sequence ID" value="NZ_AGFM01000087.1"/>
</dbReference>
<dbReference type="Proteomes" id="UP000004030">
    <property type="component" value="Unassembled WGS sequence"/>
</dbReference>
<evidence type="ECO:0000259" key="3">
    <source>
        <dbReference type="Pfam" id="PF16859"/>
    </source>
</evidence>
<organism evidence="4 5">
    <name type="scientific">Novosphingobium pentaromativorans US6-1</name>
    <dbReference type="NCBI Taxonomy" id="1088721"/>
    <lineage>
        <taxon>Bacteria</taxon>
        <taxon>Pseudomonadati</taxon>
        <taxon>Pseudomonadota</taxon>
        <taxon>Alphaproteobacteria</taxon>
        <taxon>Sphingomonadales</taxon>
        <taxon>Sphingomonadaceae</taxon>
        <taxon>Novosphingobium</taxon>
    </lineage>
</organism>
<keyword evidence="2" id="KW-0804">Transcription</keyword>
<reference evidence="4 5" key="1">
    <citation type="journal article" date="2012" name="J. Bacteriol.">
        <title>Genome sequence of benzo(a)pyrene-degrading bacterium Novosphingobium pentaromativorans US6-1.</title>
        <authorList>
            <person name="Luo Y.R."/>
            <person name="Kang S.G."/>
            <person name="Kim S.J."/>
            <person name="Kim M.R."/>
            <person name="Li N."/>
            <person name="Lee J.H."/>
            <person name="Kwon K.K."/>
        </authorList>
    </citation>
    <scope>NUCLEOTIDE SEQUENCE [LARGE SCALE GENOMIC DNA]</scope>
    <source>
        <strain evidence="4 5">US6-1</strain>
    </source>
</reference>
<evidence type="ECO:0000256" key="2">
    <source>
        <dbReference type="ARBA" id="ARBA00023163"/>
    </source>
</evidence>
<dbReference type="eggNOG" id="COG1309">
    <property type="taxonomic scope" value="Bacteria"/>
</dbReference>
<evidence type="ECO:0000256" key="1">
    <source>
        <dbReference type="ARBA" id="ARBA00023015"/>
    </source>
</evidence>
<protein>
    <recommendedName>
        <fullName evidence="3">Tetracyclin repressor-like C-terminal domain-containing protein</fullName>
    </recommendedName>
</protein>
<sequence length="131" mass="14498">MANYPVNVPDRGDVRVELNEMFDLAAKRAAAMAAAFTLFSTEYSRSKGKAPNDLRAMLSYDEPDILALILERGVARGEIDAGRLTPPIAHLLPDLFRHHVLMTWSAPDADLRTAWIDTIFLPLVGAEKACF</sequence>
<accession>G6EK45</accession>
<dbReference type="PATRIC" id="fig|1088721.3.peg.4632"/>
<dbReference type="EMBL" id="AGFM01000087">
    <property type="protein sequence ID" value="EHJ58322.1"/>
    <property type="molecule type" value="Genomic_DNA"/>
</dbReference>
<comment type="caution">
    <text evidence="4">The sequence shown here is derived from an EMBL/GenBank/DDBJ whole genome shotgun (WGS) entry which is preliminary data.</text>
</comment>
<dbReference type="Pfam" id="PF16859">
    <property type="entry name" value="TetR_C_11"/>
    <property type="match status" value="1"/>
</dbReference>
<name>G6EK45_9SPHN</name>
<feature type="domain" description="Tetracyclin repressor-like C-terminal" evidence="3">
    <location>
        <begin position="8"/>
        <end position="118"/>
    </location>
</feature>
<gene>
    <name evidence="4" type="ORF">NSU_4716</name>
</gene>
<keyword evidence="5" id="KW-1185">Reference proteome</keyword>
<dbReference type="InterPro" id="IPR011075">
    <property type="entry name" value="TetR_C"/>
</dbReference>
<keyword evidence="1" id="KW-0805">Transcription regulation</keyword>
<dbReference type="Gene3D" id="1.10.357.10">
    <property type="entry name" value="Tetracycline Repressor, domain 2"/>
    <property type="match status" value="1"/>
</dbReference>
<dbReference type="InterPro" id="IPR036271">
    <property type="entry name" value="Tet_transcr_reg_TetR-rel_C_sf"/>
</dbReference>
<evidence type="ECO:0000313" key="4">
    <source>
        <dbReference type="EMBL" id="EHJ58322.1"/>
    </source>
</evidence>
<evidence type="ECO:0000313" key="5">
    <source>
        <dbReference type="Proteomes" id="UP000004030"/>
    </source>
</evidence>
<proteinExistence type="predicted"/>
<dbReference type="SUPFAM" id="SSF48498">
    <property type="entry name" value="Tetracyclin repressor-like, C-terminal domain"/>
    <property type="match status" value="1"/>
</dbReference>